<name>A0A2A9E6P3_9MICO</name>
<dbReference type="NCBIfam" id="TIGR03624">
    <property type="entry name" value="putative hydrolase"/>
    <property type="match status" value="1"/>
</dbReference>
<reference evidence="2 3" key="1">
    <citation type="submission" date="2017-10" db="EMBL/GenBank/DDBJ databases">
        <title>Sequencing the genomes of 1000 actinobacteria strains.</title>
        <authorList>
            <person name="Klenk H.-P."/>
        </authorList>
    </citation>
    <scope>NUCLEOTIDE SEQUENCE [LARGE SCALE GENOMIC DNA]</scope>
    <source>
        <strain evidence="2 3">DSM 18966</strain>
    </source>
</reference>
<accession>A0A2A9E6P3</accession>
<feature type="compositionally biased region" description="Acidic residues" evidence="1">
    <location>
        <begin position="475"/>
        <end position="489"/>
    </location>
</feature>
<dbReference type="Proteomes" id="UP000225548">
    <property type="component" value="Unassembled WGS sequence"/>
</dbReference>
<dbReference type="OrthoDB" id="8478472at2"/>
<comment type="caution">
    <text evidence="2">The sequence shown here is derived from an EMBL/GenBank/DDBJ whole genome shotgun (WGS) entry which is preliminary data.</text>
</comment>
<protein>
    <submittedName>
        <fullName evidence="2">Putative hydrolase</fullName>
    </submittedName>
</protein>
<evidence type="ECO:0000313" key="3">
    <source>
        <dbReference type="Proteomes" id="UP000225548"/>
    </source>
</evidence>
<evidence type="ECO:0000256" key="1">
    <source>
        <dbReference type="SAM" id="MobiDB-lite"/>
    </source>
</evidence>
<dbReference type="AlphaFoldDB" id="A0A2A9E6P3"/>
<organism evidence="2 3">
    <name type="scientific">Sanguibacter antarcticus</name>
    <dbReference type="NCBI Taxonomy" id="372484"/>
    <lineage>
        <taxon>Bacteria</taxon>
        <taxon>Bacillati</taxon>
        <taxon>Actinomycetota</taxon>
        <taxon>Actinomycetes</taxon>
        <taxon>Micrococcales</taxon>
        <taxon>Sanguibacteraceae</taxon>
        <taxon>Sanguibacter</taxon>
    </lineage>
</organism>
<dbReference type="InterPro" id="IPR018766">
    <property type="entry name" value="Zinicin_2"/>
</dbReference>
<dbReference type="InterPro" id="IPR042271">
    <property type="entry name" value="Zinicin_2_N"/>
</dbReference>
<dbReference type="Pfam" id="PF10103">
    <property type="entry name" value="Zincin_2"/>
    <property type="match status" value="1"/>
</dbReference>
<dbReference type="PANTHER" id="PTHR39420">
    <property type="match status" value="1"/>
</dbReference>
<keyword evidence="2" id="KW-0378">Hydrolase</keyword>
<dbReference type="GO" id="GO:0016787">
    <property type="term" value="F:hydrolase activity"/>
    <property type="evidence" value="ECO:0007669"/>
    <property type="project" value="UniProtKB-KW"/>
</dbReference>
<evidence type="ECO:0000313" key="2">
    <source>
        <dbReference type="EMBL" id="PFG33850.1"/>
    </source>
</evidence>
<keyword evidence="3" id="KW-1185">Reference proteome</keyword>
<dbReference type="PANTHER" id="PTHR39420:SF2">
    <property type="entry name" value="HYDROLASE"/>
    <property type="match status" value="1"/>
</dbReference>
<feature type="region of interest" description="Disordered" evidence="1">
    <location>
        <begin position="467"/>
        <end position="501"/>
    </location>
</feature>
<feature type="region of interest" description="Disordered" evidence="1">
    <location>
        <begin position="422"/>
        <end position="442"/>
    </location>
</feature>
<feature type="region of interest" description="Disordered" evidence="1">
    <location>
        <begin position="1"/>
        <end position="31"/>
    </location>
</feature>
<dbReference type="EMBL" id="PDJG01000001">
    <property type="protein sequence ID" value="PFG33850.1"/>
    <property type="molecule type" value="Genomic_DNA"/>
</dbReference>
<gene>
    <name evidence="2" type="ORF">ATL42_1744</name>
</gene>
<dbReference type="Gene3D" id="1.20.150.30">
    <property type="entry name" value="Zincin-like metallopeptidase, N-terminal domain"/>
    <property type="match status" value="1"/>
</dbReference>
<dbReference type="SUPFAM" id="SSF55486">
    <property type="entry name" value="Metalloproteases ('zincins'), catalytic domain"/>
    <property type="match status" value="1"/>
</dbReference>
<proteinExistence type="predicted"/>
<sequence>MSSDPSDPSGAPDEQGPSQWEELMRSLFGSDSEEAMRQLRAQGLDPQALSSSAAFQNDPKMFQHVLDQVKRLLTATGDSPVNSDVAHDVARQVAVAEGDPSLTAQQVRVATEALSVAELWLDAATELPPAGGTVSALSRSEWVERTLPAWNILAQPVAASVVDALTAILKDQLPDSLGLGISGEGFPAGLLGAAGALDPSQVIRQLGAAVFGMQIGTAAGTLSREVFGGTDIGVPLLAEPATVLVPSNITEFAKDLDAPEDEVRLFIALREVAHARLFTHVTWLRGHLLGLVESYARGITIDMDALESSLREIDPTDTEALQGALSGGVFGLQSTDEQKATLLRLETVLALVEGWVDEVTARAALPHLPHAVALREMIRRRRAAGGPAEQTFATIVGLELRPRRSRDAASLWASIDREVGSSARDGVWDHPDLLPGTADLDDPSGYFARRDQVTAEQSDVDKALAEIFSDAEAGTTDDDAPTEAVDGEQPESGPDDPTTPA</sequence>
<dbReference type="RefSeq" id="WP_098454993.1">
    <property type="nucleotide sequence ID" value="NZ_PDJG01000001.1"/>
</dbReference>